<protein>
    <submittedName>
        <fullName evidence="2">Fibronectin type III domain-containing protein</fullName>
    </submittedName>
</protein>
<name>A0A7X9RUR0_9BACT</name>
<dbReference type="SMART" id="SM00060">
    <property type="entry name" value="FN3"/>
    <property type="match status" value="1"/>
</dbReference>
<dbReference type="SUPFAM" id="SSF49265">
    <property type="entry name" value="Fibronectin type III"/>
    <property type="match status" value="1"/>
</dbReference>
<keyword evidence="3" id="KW-1185">Reference proteome</keyword>
<dbReference type="EMBL" id="JABANE010000034">
    <property type="protein sequence ID" value="NME69093.1"/>
    <property type="molecule type" value="Genomic_DNA"/>
</dbReference>
<dbReference type="Proteomes" id="UP000576082">
    <property type="component" value="Unassembled WGS sequence"/>
</dbReference>
<dbReference type="CDD" id="cd00063">
    <property type="entry name" value="FN3"/>
    <property type="match status" value="1"/>
</dbReference>
<dbReference type="AlphaFoldDB" id="A0A7X9RUR0"/>
<evidence type="ECO:0000313" key="2">
    <source>
        <dbReference type="EMBL" id="NME69093.1"/>
    </source>
</evidence>
<dbReference type="InterPro" id="IPR036116">
    <property type="entry name" value="FN3_sf"/>
</dbReference>
<accession>A0A7X9RUR0</accession>
<comment type="caution">
    <text evidence="2">The sequence shown here is derived from an EMBL/GenBank/DDBJ whole genome shotgun (WGS) entry which is preliminary data.</text>
</comment>
<evidence type="ECO:0000259" key="1">
    <source>
        <dbReference type="SMART" id="SM00060"/>
    </source>
</evidence>
<dbReference type="Gene3D" id="2.60.40.10">
    <property type="entry name" value="Immunoglobulins"/>
    <property type="match status" value="1"/>
</dbReference>
<organism evidence="2 3">
    <name type="scientific">Flammeovirga aprica JL-4</name>
    <dbReference type="NCBI Taxonomy" id="694437"/>
    <lineage>
        <taxon>Bacteria</taxon>
        <taxon>Pseudomonadati</taxon>
        <taxon>Bacteroidota</taxon>
        <taxon>Cytophagia</taxon>
        <taxon>Cytophagales</taxon>
        <taxon>Flammeovirgaceae</taxon>
        <taxon>Flammeovirga</taxon>
    </lineage>
</organism>
<gene>
    <name evidence="2" type="ORF">HHU12_14050</name>
</gene>
<sequence length="592" mass="68472">MKKSLLIIYILFFVQMFSFGQSNYTLLGEVDKNNKVSLLWYVDNYDQNLQGVVFKKKVNNESDWSVLNTDPLLQFNASSKSLDNISNNRAVIREVETVRNQMINSNDPNNALNEVDQASLINYLTESPSNVNLLLTMFMYDYAVAMIYGFGYEDYEIKKNQEIEYGLFTVVNGQESPQAVATFKANTSDELDLTVPPKSEKIKRQGRKMSLTLAYEGEALDEKLTFVGFDIWRKVNGKNRTKLTPKTIWLNKEDKIRTLYYTDEGINQDNDYTYEIVPVSIFKNTGKPTELEWSKNKDLSLIKPIITNDQNNATDFVEEGVELKWELPEVINDQLRGFVIQRKIDDQDFETISDTLSNTEREYKDNNIKAIDYKVTYRLVVKPIDSYELWSNDLKLYYSPSLILSEEEKNLTLEPAIENNEVVVKMKWNPSKELEGKAKGYVIFCDRSGGILARERSIGFVERSDYTYKVEGVAGKTYTFAVKYADENELVYDYTDTVKVILPTPELPKVNIWPFSVNGTSINLEWEYPQDIEDIREFTLYVNGEEYSKIPKEDRNITLENLEQGTYKFTIKASTIYNVESDLSKVRTLKVL</sequence>
<dbReference type="InterPro" id="IPR013783">
    <property type="entry name" value="Ig-like_fold"/>
</dbReference>
<reference evidence="2 3" key="1">
    <citation type="submission" date="2020-04" db="EMBL/GenBank/DDBJ databases">
        <title>Flammeovirga sp. SR4, a novel species isolated from seawater.</title>
        <authorList>
            <person name="Wang X."/>
        </authorList>
    </citation>
    <scope>NUCLEOTIDE SEQUENCE [LARGE SCALE GENOMIC DNA]</scope>
    <source>
        <strain evidence="2 3">ATCC 23126</strain>
    </source>
</reference>
<proteinExistence type="predicted"/>
<evidence type="ECO:0000313" key="3">
    <source>
        <dbReference type="Proteomes" id="UP000576082"/>
    </source>
</evidence>
<dbReference type="InterPro" id="IPR003961">
    <property type="entry name" value="FN3_dom"/>
</dbReference>
<feature type="domain" description="Fibronectin type-III" evidence="1">
    <location>
        <begin position="505"/>
        <end position="581"/>
    </location>
</feature>